<dbReference type="InterPro" id="IPR044750">
    <property type="entry name" value="C2_SRC2/BAP"/>
</dbReference>
<name>A0ABS8V8D6_DATST</name>
<reference evidence="2 3" key="1">
    <citation type="journal article" date="2021" name="BMC Genomics">
        <title>Datura genome reveals duplications of psychoactive alkaloid biosynthetic genes and high mutation rate following tissue culture.</title>
        <authorList>
            <person name="Rajewski A."/>
            <person name="Carter-House D."/>
            <person name="Stajich J."/>
            <person name="Litt A."/>
        </authorList>
    </citation>
    <scope>NUCLEOTIDE SEQUENCE [LARGE SCALE GENOMIC DNA]</scope>
    <source>
        <strain evidence="2">AR-01</strain>
    </source>
</reference>
<organism evidence="2 3">
    <name type="scientific">Datura stramonium</name>
    <name type="common">Jimsonweed</name>
    <name type="synonym">Common thornapple</name>
    <dbReference type="NCBI Taxonomy" id="4076"/>
    <lineage>
        <taxon>Eukaryota</taxon>
        <taxon>Viridiplantae</taxon>
        <taxon>Streptophyta</taxon>
        <taxon>Embryophyta</taxon>
        <taxon>Tracheophyta</taxon>
        <taxon>Spermatophyta</taxon>
        <taxon>Magnoliopsida</taxon>
        <taxon>eudicotyledons</taxon>
        <taxon>Gunneridae</taxon>
        <taxon>Pentapetalae</taxon>
        <taxon>asterids</taxon>
        <taxon>lamiids</taxon>
        <taxon>Solanales</taxon>
        <taxon>Solanaceae</taxon>
        <taxon>Solanoideae</taxon>
        <taxon>Datureae</taxon>
        <taxon>Datura</taxon>
    </lineage>
</organism>
<dbReference type="CDD" id="cd04051">
    <property type="entry name" value="C2_SRC2_like"/>
    <property type="match status" value="1"/>
</dbReference>
<dbReference type="InterPro" id="IPR035892">
    <property type="entry name" value="C2_domain_sf"/>
</dbReference>
<dbReference type="PROSITE" id="PS50004">
    <property type="entry name" value="C2"/>
    <property type="match status" value="1"/>
</dbReference>
<evidence type="ECO:0000259" key="1">
    <source>
        <dbReference type="PROSITE" id="PS50004"/>
    </source>
</evidence>
<dbReference type="Gene3D" id="2.60.40.150">
    <property type="entry name" value="C2 domain"/>
    <property type="match status" value="1"/>
</dbReference>
<feature type="domain" description="C2" evidence="1">
    <location>
        <begin position="1"/>
        <end position="112"/>
    </location>
</feature>
<protein>
    <recommendedName>
        <fullName evidence="1">C2 domain-containing protein</fullName>
    </recommendedName>
</protein>
<comment type="caution">
    <text evidence="2">The sequence shown here is derived from an EMBL/GenBank/DDBJ whole genome shotgun (WGS) entry which is preliminary data.</text>
</comment>
<dbReference type="EMBL" id="JACEIK010003636">
    <property type="protein sequence ID" value="MCD9642503.1"/>
    <property type="molecule type" value="Genomic_DNA"/>
</dbReference>
<dbReference type="Proteomes" id="UP000823775">
    <property type="component" value="Unassembled WGS sequence"/>
</dbReference>
<evidence type="ECO:0000313" key="2">
    <source>
        <dbReference type="EMBL" id="MCD9642503.1"/>
    </source>
</evidence>
<dbReference type="PANTHER" id="PTHR32246">
    <property type="entry name" value="INGRESSION PROTEIN FIC1"/>
    <property type="match status" value="1"/>
</dbReference>
<dbReference type="PANTHER" id="PTHR32246:SF163">
    <property type="entry name" value="PROTEIN SRC2-LIKE"/>
    <property type="match status" value="1"/>
</dbReference>
<keyword evidence="3" id="KW-1185">Reference proteome</keyword>
<dbReference type="Pfam" id="PF00168">
    <property type="entry name" value="C2"/>
    <property type="match status" value="1"/>
</dbReference>
<accession>A0ABS8V8D6</accession>
<proteinExistence type="predicted"/>
<sequence length="316" mass="35670">MELRPLDIKVISADGIKNVNTFSKMDVYAEVSISSYSTKVHKQKTFVDKNSGTNPKWNHSMKFTLDESSLAKPGLYLVFRLKSERTLGDKEIGEVSVPIHDLFNQSTSEGTAERFVEYPVITESGKPKGTLKFSYKFGEKFTAPEQKRDVNHEPVTAYPAPMHAAGAPYGNSYPGMAYNQQNSEIEFQHSLKAQTPEQKRDVNHEPVTAYPAPMHAAGAPYGNSYPGMAYNQQNSGYGYLHRLRWVRIPTNCCTGVTAIRRHNPGTGTHPHNPGTDIHRCNSLRGRTSSAGWEVDWDWGWVQDCLAVCWFEIWFRY</sequence>
<gene>
    <name evidence="2" type="ORF">HAX54_029342</name>
</gene>
<dbReference type="SMART" id="SM00239">
    <property type="entry name" value="C2"/>
    <property type="match status" value="1"/>
</dbReference>
<dbReference type="InterPro" id="IPR000008">
    <property type="entry name" value="C2_dom"/>
</dbReference>
<evidence type="ECO:0000313" key="3">
    <source>
        <dbReference type="Proteomes" id="UP000823775"/>
    </source>
</evidence>
<dbReference type="SUPFAM" id="SSF49562">
    <property type="entry name" value="C2 domain (Calcium/lipid-binding domain, CaLB)"/>
    <property type="match status" value="1"/>
</dbReference>